<keyword evidence="6 7" id="KW-0472">Membrane</keyword>
<dbReference type="Proteomes" id="UP000326565">
    <property type="component" value="Unassembled WGS sequence"/>
</dbReference>
<dbReference type="FunFam" id="1.20.1740.10:FF:000006">
    <property type="entry name" value="General amino acid permease"/>
    <property type="match status" value="1"/>
</dbReference>
<dbReference type="EMBL" id="ML732224">
    <property type="protein sequence ID" value="KAB8073590.1"/>
    <property type="molecule type" value="Genomic_DNA"/>
</dbReference>
<evidence type="ECO:0000256" key="5">
    <source>
        <dbReference type="ARBA" id="ARBA00022989"/>
    </source>
</evidence>
<proteinExistence type="predicted"/>
<protein>
    <submittedName>
        <fullName evidence="9">Amino acid permease/ SLC12A domain-containing protein</fullName>
    </submittedName>
</protein>
<comment type="subcellular location">
    <subcellularLocation>
        <location evidence="1">Membrane</location>
        <topology evidence="1">Multi-pass membrane protein</topology>
    </subcellularLocation>
</comment>
<evidence type="ECO:0000256" key="4">
    <source>
        <dbReference type="ARBA" id="ARBA00022970"/>
    </source>
</evidence>
<reference evidence="9 10" key="1">
    <citation type="submission" date="2019-04" db="EMBL/GenBank/DDBJ databases">
        <title>Friends and foes A comparative genomics study of 23 Aspergillus species from section Flavi.</title>
        <authorList>
            <consortium name="DOE Joint Genome Institute"/>
            <person name="Kjaerbolling I."/>
            <person name="Vesth T."/>
            <person name="Frisvad J.C."/>
            <person name="Nybo J.L."/>
            <person name="Theobald S."/>
            <person name="Kildgaard S."/>
            <person name="Isbrandt T."/>
            <person name="Kuo A."/>
            <person name="Sato A."/>
            <person name="Lyhne E.K."/>
            <person name="Kogle M.E."/>
            <person name="Wiebenga A."/>
            <person name="Kun R.S."/>
            <person name="Lubbers R.J."/>
            <person name="Makela M.R."/>
            <person name="Barry K."/>
            <person name="Chovatia M."/>
            <person name="Clum A."/>
            <person name="Daum C."/>
            <person name="Haridas S."/>
            <person name="He G."/>
            <person name="LaButti K."/>
            <person name="Lipzen A."/>
            <person name="Mondo S."/>
            <person name="Riley R."/>
            <person name="Salamov A."/>
            <person name="Simmons B.A."/>
            <person name="Magnuson J.K."/>
            <person name="Henrissat B."/>
            <person name="Mortensen U.H."/>
            <person name="Larsen T.O."/>
            <person name="Devries R.P."/>
            <person name="Grigoriev I.V."/>
            <person name="Machida M."/>
            <person name="Baker S.E."/>
            <person name="Andersen M.R."/>
        </authorList>
    </citation>
    <scope>NUCLEOTIDE SEQUENCE [LARGE SCALE GENOMIC DNA]</scope>
    <source>
        <strain evidence="9 10">CBS 151.66</strain>
    </source>
</reference>
<feature type="transmembrane region" description="Helical" evidence="7">
    <location>
        <begin position="477"/>
        <end position="496"/>
    </location>
</feature>
<feature type="transmembrane region" description="Helical" evidence="7">
    <location>
        <begin position="268"/>
        <end position="289"/>
    </location>
</feature>
<dbReference type="PANTHER" id="PTHR43341">
    <property type="entry name" value="AMINO ACID PERMEASE"/>
    <property type="match status" value="1"/>
</dbReference>
<feature type="transmembrane region" description="Helical" evidence="7">
    <location>
        <begin position="227"/>
        <end position="247"/>
    </location>
</feature>
<feature type="transmembrane region" description="Helical" evidence="7">
    <location>
        <begin position="372"/>
        <end position="392"/>
    </location>
</feature>
<gene>
    <name evidence="9" type="ORF">BDV29DRAFT_201749</name>
</gene>
<dbReference type="InterPro" id="IPR050524">
    <property type="entry name" value="APC_YAT"/>
</dbReference>
<keyword evidence="2" id="KW-0813">Transport</keyword>
<organism evidence="9 10">
    <name type="scientific">Aspergillus leporis</name>
    <dbReference type="NCBI Taxonomy" id="41062"/>
    <lineage>
        <taxon>Eukaryota</taxon>
        <taxon>Fungi</taxon>
        <taxon>Dikarya</taxon>
        <taxon>Ascomycota</taxon>
        <taxon>Pezizomycotina</taxon>
        <taxon>Eurotiomycetes</taxon>
        <taxon>Eurotiomycetidae</taxon>
        <taxon>Eurotiales</taxon>
        <taxon>Aspergillaceae</taxon>
        <taxon>Aspergillus</taxon>
        <taxon>Aspergillus subgen. Circumdati</taxon>
    </lineage>
</organism>
<evidence type="ECO:0000256" key="2">
    <source>
        <dbReference type="ARBA" id="ARBA00022448"/>
    </source>
</evidence>
<evidence type="ECO:0000256" key="6">
    <source>
        <dbReference type="ARBA" id="ARBA00023136"/>
    </source>
</evidence>
<evidence type="ECO:0000259" key="8">
    <source>
        <dbReference type="Pfam" id="PF00324"/>
    </source>
</evidence>
<evidence type="ECO:0000256" key="1">
    <source>
        <dbReference type="ARBA" id="ARBA00004141"/>
    </source>
</evidence>
<dbReference type="OrthoDB" id="10062876at2759"/>
<dbReference type="Pfam" id="PF00324">
    <property type="entry name" value="AA_permease"/>
    <property type="match status" value="1"/>
</dbReference>
<feature type="transmembrane region" description="Helical" evidence="7">
    <location>
        <begin position="327"/>
        <end position="352"/>
    </location>
</feature>
<evidence type="ECO:0000313" key="10">
    <source>
        <dbReference type="Proteomes" id="UP000326565"/>
    </source>
</evidence>
<feature type="transmembrane region" description="Helical" evidence="7">
    <location>
        <begin position="443"/>
        <end position="465"/>
    </location>
</feature>
<dbReference type="GO" id="GO:0016020">
    <property type="term" value="C:membrane"/>
    <property type="evidence" value="ECO:0007669"/>
    <property type="project" value="UniProtKB-SubCell"/>
</dbReference>
<evidence type="ECO:0000256" key="7">
    <source>
        <dbReference type="SAM" id="Phobius"/>
    </source>
</evidence>
<keyword evidence="4" id="KW-0029">Amino-acid transport</keyword>
<feature type="transmembrane region" description="Helical" evidence="7">
    <location>
        <begin position="398"/>
        <end position="422"/>
    </location>
</feature>
<dbReference type="AlphaFoldDB" id="A0A5N5X2R4"/>
<dbReference type="Gene3D" id="1.20.1740.10">
    <property type="entry name" value="Amino acid/polyamine transporter I"/>
    <property type="match status" value="1"/>
</dbReference>
<keyword evidence="5 7" id="KW-1133">Transmembrane helix</keyword>
<keyword evidence="3 7" id="KW-0812">Transmembrane</keyword>
<evidence type="ECO:0000313" key="9">
    <source>
        <dbReference type="EMBL" id="KAB8073590.1"/>
    </source>
</evidence>
<dbReference type="InterPro" id="IPR004841">
    <property type="entry name" value="AA-permease/SLC12A_dom"/>
</dbReference>
<dbReference type="PIRSF" id="PIRSF006060">
    <property type="entry name" value="AA_transporter"/>
    <property type="match status" value="1"/>
</dbReference>
<dbReference type="PANTHER" id="PTHR43341:SF6">
    <property type="entry name" value="AMINO ACID TRANSPORTER (EUROFUNG)"/>
    <property type="match status" value="1"/>
</dbReference>
<feature type="domain" description="Amino acid permease/ SLC12A" evidence="8">
    <location>
        <begin position="38"/>
        <end position="502"/>
    </location>
</feature>
<feature type="transmembrane region" description="Helical" evidence="7">
    <location>
        <begin position="144"/>
        <end position="168"/>
    </location>
</feature>
<feature type="transmembrane region" description="Helical" evidence="7">
    <location>
        <begin position="40"/>
        <end position="59"/>
    </location>
</feature>
<evidence type="ECO:0000256" key="3">
    <source>
        <dbReference type="ARBA" id="ARBA00022692"/>
    </source>
</evidence>
<dbReference type="GO" id="GO:0015171">
    <property type="term" value="F:amino acid transmembrane transporter activity"/>
    <property type="evidence" value="ECO:0007669"/>
    <property type="project" value="TreeGrafter"/>
</dbReference>
<keyword evidence="10" id="KW-1185">Reference proteome</keyword>
<accession>A0A5N5X2R4</accession>
<feature type="transmembrane region" description="Helical" evidence="7">
    <location>
        <begin position="180"/>
        <end position="197"/>
    </location>
</feature>
<sequence length="553" mass="61370">MELEKLPKEGALLAELDLQQGQVDTDHNLQRRLDNRQIQLIAIGGTIGTALFVSIGNGLAAGGPASLLLAYALYCVVLACVNNCISEMSILHPVSGGFIRLAGKWVDDALGFMVGWIFFLYEALMIPFEITAINLILSYWRDDIPPAAVCATCIALYAIINVLVVQAFGEAEFWLCGGKVILLLILFSFTFITMVGGNPRHDAYGFRYWGNPGPFAEYRSTGNLGRFQGFLACVWSAAFTIVGPEYLSIAGAETQRPRQILKAAFKTVYYRFGVFFILGALCVGIVVPWNDPTLQAILTGEKSTHGAAASPYVVAMMNLKVDVLPHIVNALFILSVFSAGNTLTYCATRSLYGLALDGRAPRLLGKTTKAGVPIYAFLFVILFPFLSFLQLSNSASEVLTWLISLVTAGVLIAYLVMCITYIQFYRACKAQGIDRTSFPYVGYFQPYCAYIGAAVMVLILLFYGYHAFDPWNTETFFQNYTMQLLAPILFLGWKLVKRTKVLDPKEIDLVWERPNVDVYESQFTDPAPGFWTEILMMMRVTRHEKHVNTPNTP</sequence>
<feature type="transmembrane region" description="Helical" evidence="7">
    <location>
        <begin position="105"/>
        <end position="124"/>
    </location>
</feature>
<feature type="transmembrane region" description="Helical" evidence="7">
    <location>
        <begin position="65"/>
        <end position="85"/>
    </location>
</feature>
<name>A0A5N5X2R4_9EURO</name>